<dbReference type="PANTHER" id="PTHR35546:SF46">
    <property type="entry name" value="F-BOX DOMAIN-CONTAINING PROTEIN"/>
    <property type="match status" value="1"/>
</dbReference>
<evidence type="ECO:0000259" key="2">
    <source>
        <dbReference type="PROSITE" id="PS50181"/>
    </source>
</evidence>
<dbReference type="Gene3D" id="1.20.1280.50">
    <property type="match status" value="1"/>
</dbReference>
<name>A0A3L6TB04_PANMI</name>
<dbReference type="SUPFAM" id="SSF81383">
    <property type="entry name" value="F-box domain"/>
    <property type="match status" value="1"/>
</dbReference>
<organism evidence="3 4">
    <name type="scientific">Panicum miliaceum</name>
    <name type="common">Proso millet</name>
    <name type="synonym">Broomcorn millet</name>
    <dbReference type="NCBI Taxonomy" id="4540"/>
    <lineage>
        <taxon>Eukaryota</taxon>
        <taxon>Viridiplantae</taxon>
        <taxon>Streptophyta</taxon>
        <taxon>Embryophyta</taxon>
        <taxon>Tracheophyta</taxon>
        <taxon>Spermatophyta</taxon>
        <taxon>Magnoliopsida</taxon>
        <taxon>Liliopsida</taxon>
        <taxon>Poales</taxon>
        <taxon>Poaceae</taxon>
        <taxon>PACMAD clade</taxon>
        <taxon>Panicoideae</taxon>
        <taxon>Panicodae</taxon>
        <taxon>Paniceae</taxon>
        <taxon>Panicinae</taxon>
        <taxon>Panicum</taxon>
        <taxon>Panicum sect. Panicum</taxon>
    </lineage>
</organism>
<dbReference type="OrthoDB" id="605328at2759"/>
<reference evidence="4" key="1">
    <citation type="journal article" date="2019" name="Nat. Commun.">
        <title>The genome of broomcorn millet.</title>
        <authorList>
            <person name="Zou C."/>
            <person name="Miki D."/>
            <person name="Li D."/>
            <person name="Tang Q."/>
            <person name="Xiao L."/>
            <person name="Rajput S."/>
            <person name="Deng P."/>
            <person name="Jia W."/>
            <person name="Huang R."/>
            <person name="Zhang M."/>
            <person name="Sun Y."/>
            <person name="Hu J."/>
            <person name="Fu X."/>
            <person name="Schnable P.S."/>
            <person name="Li F."/>
            <person name="Zhang H."/>
            <person name="Feng B."/>
            <person name="Zhu X."/>
            <person name="Liu R."/>
            <person name="Schnable J.C."/>
            <person name="Zhu J.-K."/>
            <person name="Zhang H."/>
        </authorList>
    </citation>
    <scope>NUCLEOTIDE SEQUENCE [LARGE SCALE GENOMIC DNA]</scope>
</reference>
<proteinExistence type="predicted"/>
<accession>A0A3L6TB04</accession>
<dbReference type="InterPro" id="IPR055290">
    <property type="entry name" value="At3g26010-like"/>
</dbReference>
<evidence type="ECO:0000313" key="4">
    <source>
        <dbReference type="Proteomes" id="UP000275267"/>
    </source>
</evidence>
<dbReference type="PANTHER" id="PTHR35546">
    <property type="entry name" value="F-BOX PROTEIN INTERACTION DOMAIN PROTEIN-RELATED"/>
    <property type="match status" value="1"/>
</dbReference>
<dbReference type="Proteomes" id="UP000275267">
    <property type="component" value="Unassembled WGS sequence"/>
</dbReference>
<dbReference type="InterPro" id="IPR036047">
    <property type="entry name" value="F-box-like_dom_sf"/>
</dbReference>
<dbReference type="Pfam" id="PF00646">
    <property type="entry name" value="F-box"/>
    <property type="match status" value="1"/>
</dbReference>
<keyword evidence="4" id="KW-1185">Reference proteome</keyword>
<evidence type="ECO:0000256" key="1">
    <source>
        <dbReference type="SAM" id="MobiDB-lite"/>
    </source>
</evidence>
<dbReference type="STRING" id="4540.A0A3L6TB04"/>
<evidence type="ECO:0000313" key="3">
    <source>
        <dbReference type="EMBL" id="RLN34340.1"/>
    </source>
</evidence>
<gene>
    <name evidence="3" type="ORF">C2845_PM03G22120</name>
</gene>
<dbReference type="SMART" id="SM00256">
    <property type="entry name" value="FBOX"/>
    <property type="match status" value="1"/>
</dbReference>
<dbReference type="PROSITE" id="PS50181">
    <property type="entry name" value="FBOX"/>
    <property type="match status" value="1"/>
</dbReference>
<sequence length="283" mass="32609">MEGPKKSGAVAGLPDDPLVEILSRVPVKDLHRSKCVSKGWRDLIADPLHRRKLPQTLEGFFPRRGFHRHAPRSTVSYIVCNPTTEQWAAVPSEHTPVDMHDGVSRAYLVFDPAVSSHFQLVTIFTEEGSLATLHTYYSKTGVWRHNQTDWAEEEKRLGHWRRLNPKISARGRYKGSSQRRLQRTFRFSLVNPKGAYIACLQKCARSELSVGVYTRDFDDDRVLLLFWVLEDYDTQKWVLKHSVRRMCLSGSRSYEVPEHDEKLNGRDEQSRKDVIRAGEHSGQ</sequence>
<feature type="domain" description="F-box" evidence="2">
    <location>
        <begin position="7"/>
        <end position="53"/>
    </location>
</feature>
<dbReference type="EMBL" id="PQIB02000002">
    <property type="protein sequence ID" value="RLN34340.1"/>
    <property type="molecule type" value="Genomic_DNA"/>
</dbReference>
<feature type="region of interest" description="Disordered" evidence="1">
    <location>
        <begin position="257"/>
        <end position="283"/>
    </location>
</feature>
<protein>
    <submittedName>
        <fullName evidence="3">F-box protein</fullName>
    </submittedName>
</protein>
<comment type="caution">
    <text evidence="3">The sequence shown here is derived from an EMBL/GenBank/DDBJ whole genome shotgun (WGS) entry which is preliminary data.</text>
</comment>
<dbReference type="CDD" id="cd22157">
    <property type="entry name" value="F-box_AtFBW1-like"/>
    <property type="match status" value="1"/>
</dbReference>
<dbReference type="InterPro" id="IPR001810">
    <property type="entry name" value="F-box_dom"/>
</dbReference>
<dbReference type="AlphaFoldDB" id="A0A3L6TB04"/>